<evidence type="ECO:0000259" key="6">
    <source>
        <dbReference type="PROSITE" id="PS51930"/>
    </source>
</evidence>
<keyword evidence="5" id="KW-0472">Membrane</keyword>
<reference evidence="7" key="2">
    <citation type="submission" date="2023-10" db="EMBL/GenBank/DDBJ databases">
        <authorList>
            <person name="Khurajog B."/>
        </authorList>
    </citation>
    <scope>NUCLEOTIDE SEQUENCE</scope>
    <source>
        <strain evidence="7">BF9</strain>
    </source>
</reference>
<comment type="caution">
    <text evidence="7">The sequence shown here is derived from an EMBL/GenBank/DDBJ whole genome shotgun (WGS) entry which is preliminary data.</text>
</comment>
<dbReference type="Pfam" id="PF00936">
    <property type="entry name" value="BMC"/>
    <property type="match status" value="1"/>
</dbReference>
<comment type="subcellular location">
    <subcellularLocation>
        <location evidence="1">Bacterial microcompartment</location>
    </subcellularLocation>
</comment>
<dbReference type="InterPro" id="IPR000249">
    <property type="entry name" value="BMC_dom"/>
</dbReference>
<accession>A0AAW8YHQ4</accession>
<dbReference type="PROSITE" id="PS51930">
    <property type="entry name" value="BMC_2"/>
    <property type="match status" value="1"/>
</dbReference>
<feature type="region of interest" description="Disordered" evidence="4">
    <location>
        <begin position="92"/>
        <end position="157"/>
    </location>
</feature>
<reference evidence="7" key="1">
    <citation type="journal article" date="2023" name="PeerJ">
        <title>Selection and evaluation of lactic acid bacteria from chicken feces in Thailand as potential probiotics.</title>
        <authorList>
            <person name="Khurajog B."/>
            <person name="Disastra Y."/>
            <person name="Lawwyne L.D."/>
            <person name="Sirichokchatchawan W."/>
            <person name="Niyomtham W."/>
            <person name="Yindee J."/>
            <person name="Hampson D.J."/>
            <person name="Prapasarakul N."/>
        </authorList>
    </citation>
    <scope>NUCLEOTIDE SEQUENCE</scope>
    <source>
        <strain evidence="7">BF9</strain>
    </source>
</reference>
<keyword evidence="5" id="KW-0812">Transmembrane</keyword>
<feature type="domain" description="BMC" evidence="6">
    <location>
        <begin position="3"/>
        <end position="86"/>
    </location>
</feature>
<evidence type="ECO:0000313" key="7">
    <source>
        <dbReference type="EMBL" id="MDV2621323.1"/>
    </source>
</evidence>
<dbReference type="PANTHER" id="PTHR33941:SF11">
    <property type="entry name" value="BACTERIAL MICROCOMPARTMENT SHELL PROTEIN PDUJ"/>
    <property type="match status" value="1"/>
</dbReference>
<dbReference type="EMBL" id="JAWJAV010000003">
    <property type="protein sequence ID" value="MDV2621323.1"/>
    <property type="molecule type" value="Genomic_DNA"/>
</dbReference>
<dbReference type="InterPro" id="IPR037233">
    <property type="entry name" value="CcmK-like_sf"/>
</dbReference>
<evidence type="ECO:0000256" key="5">
    <source>
        <dbReference type="SAM" id="Phobius"/>
    </source>
</evidence>
<sequence>MKTLGYLEVKGLTNAIVSADKMLKTADVELKNISNTRGSGWVTVAIVGDVAAVSVAIAMAKEMMGENYVSSTVLANPAEGIEKLNRTDLLLEPTVRKANEANSEPLNVEPTRPTEKLEPQKPAKSEKSKATSKTKKELNSKKEANSSTKKRKKQSKK</sequence>
<evidence type="ECO:0000256" key="1">
    <source>
        <dbReference type="ARBA" id="ARBA00024322"/>
    </source>
</evidence>
<feature type="compositionally biased region" description="Basic and acidic residues" evidence="4">
    <location>
        <begin position="112"/>
        <end position="144"/>
    </location>
</feature>
<dbReference type="SMART" id="SM00877">
    <property type="entry name" value="BMC"/>
    <property type="match status" value="1"/>
</dbReference>
<keyword evidence="5" id="KW-1133">Transmembrane helix</keyword>
<feature type="transmembrane region" description="Helical" evidence="5">
    <location>
        <begin position="40"/>
        <end position="60"/>
    </location>
</feature>
<dbReference type="Gene3D" id="3.30.70.1710">
    <property type="match status" value="1"/>
</dbReference>
<comment type="similarity">
    <text evidence="3">Belongs to the bacterial microcompartments protein family.</text>
</comment>
<proteinExistence type="inferred from homology"/>
<keyword evidence="2" id="KW-1283">Bacterial microcompartment</keyword>
<dbReference type="Proteomes" id="UP001280897">
    <property type="component" value="Unassembled WGS sequence"/>
</dbReference>
<evidence type="ECO:0000256" key="3">
    <source>
        <dbReference type="PROSITE-ProRule" id="PRU01278"/>
    </source>
</evidence>
<dbReference type="InterPro" id="IPR044872">
    <property type="entry name" value="CcmK/CsoS1_BMC"/>
</dbReference>
<protein>
    <submittedName>
        <fullName evidence="7">BMC domain-containing protein</fullName>
    </submittedName>
</protein>
<name>A0AAW8YHQ4_PEDAC</name>
<organism evidence="7 8">
    <name type="scientific">Pediococcus acidilactici</name>
    <dbReference type="NCBI Taxonomy" id="1254"/>
    <lineage>
        <taxon>Bacteria</taxon>
        <taxon>Bacillati</taxon>
        <taxon>Bacillota</taxon>
        <taxon>Bacilli</taxon>
        <taxon>Lactobacillales</taxon>
        <taxon>Lactobacillaceae</taxon>
        <taxon>Pediococcus</taxon>
        <taxon>Pediococcus acidilactici group</taxon>
    </lineage>
</organism>
<dbReference type="InterPro" id="IPR050575">
    <property type="entry name" value="BMC_shell"/>
</dbReference>
<dbReference type="RefSeq" id="WP_160185706.1">
    <property type="nucleotide sequence ID" value="NZ_CP050079.1"/>
</dbReference>
<dbReference type="GeneID" id="57365127"/>
<feature type="compositionally biased region" description="Basic residues" evidence="4">
    <location>
        <begin position="148"/>
        <end position="157"/>
    </location>
</feature>
<dbReference type="AlphaFoldDB" id="A0AAW8YHQ4"/>
<gene>
    <name evidence="7" type="ORF">R0G89_06200</name>
</gene>
<evidence type="ECO:0000256" key="2">
    <source>
        <dbReference type="ARBA" id="ARBA00024446"/>
    </source>
</evidence>
<dbReference type="SUPFAM" id="SSF143414">
    <property type="entry name" value="CcmK-like"/>
    <property type="match status" value="1"/>
</dbReference>
<dbReference type="PANTHER" id="PTHR33941">
    <property type="entry name" value="PROPANEDIOL UTILIZATION PROTEIN PDUA"/>
    <property type="match status" value="1"/>
</dbReference>
<evidence type="ECO:0000313" key="8">
    <source>
        <dbReference type="Proteomes" id="UP001280897"/>
    </source>
</evidence>
<dbReference type="GO" id="GO:0031469">
    <property type="term" value="C:bacterial microcompartment"/>
    <property type="evidence" value="ECO:0007669"/>
    <property type="project" value="UniProtKB-SubCell"/>
</dbReference>
<evidence type="ECO:0000256" key="4">
    <source>
        <dbReference type="SAM" id="MobiDB-lite"/>
    </source>
</evidence>